<accession>A0AB33VHC5</accession>
<dbReference type="Gene3D" id="1.25.40.10">
    <property type="entry name" value="Tetratricopeptide repeat domain"/>
    <property type="match status" value="1"/>
</dbReference>
<dbReference type="Gene3D" id="1.20.58.320">
    <property type="entry name" value="TPR-like"/>
    <property type="match status" value="1"/>
</dbReference>
<dbReference type="EMBL" id="AAKL01000006">
    <property type="protein sequence ID" value="EAP74148.1"/>
    <property type="molecule type" value="Genomic_DNA"/>
</dbReference>
<name>A0AB33VHC5_RALSU</name>
<proteinExistence type="predicted"/>
<dbReference type="InterPro" id="IPR011990">
    <property type="entry name" value="TPR-like_helical_dom_sf"/>
</dbReference>
<dbReference type="InterPro" id="IPR010323">
    <property type="entry name" value="DUF924"/>
</dbReference>
<dbReference type="Proteomes" id="UP000005933">
    <property type="component" value="Unassembled WGS sequence"/>
</dbReference>
<feature type="compositionally biased region" description="Basic and acidic residues" evidence="1">
    <location>
        <begin position="41"/>
        <end position="50"/>
    </location>
</feature>
<organism evidence="2 3">
    <name type="scientific">Ralstonia solanacearum (strain UW551)</name>
    <dbReference type="NCBI Taxonomy" id="342110"/>
    <lineage>
        <taxon>Bacteria</taxon>
        <taxon>Pseudomonadati</taxon>
        <taxon>Pseudomonadota</taxon>
        <taxon>Betaproteobacteria</taxon>
        <taxon>Burkholderiales</taxon>
        <taxon>Burkholderiaceae</taxon>
        <taxon>Ralstonia</taxon>
        <taxon>Ralstonia solanacearum species complex</taxon>
    </lineage>
</organism>
<reference evidence="2 3" key="1">
    <citation type="journal article" date="2006" name="Mol. Plant Microbe Interact.">
        <title>Identification of open reading frames unique to a select agent: Ralstonia solanacearum race 3 biovar 2.</title>
        <authorList>
            <person name="Gabriel D.W."/>
            <person name="Allen C."/>
            <person name="Schell M."/>
            <person name="Denny T.P."/>
            <person name="Greenberg J.T."/>
            <person name="Duan Y.P."/>
            <person name="Flores-Cruz Z."/>
            <person name="Huang Q."/>
            <person name="Clifford J.M."/>
            <person name="Presting G."/>
            <person name="Gonzalez E.T."/>
            <person name="Reddy J."/>
            <person name="Elphinstone J."/>
            <person name="Swanson J."/>
            <person name="Yao J."/>
            <person name="Mulholland V."/>
            <person name="Liu L."/>
            <person name="Farmerie W."/>
            <person name="Patnaikuni M."/>
            <person name="Balogh B."/>
            <person name="Norman D."/>
            <person name="Alvarez A."/>
            <person name="Castillo J.A."/>
            <person name="Jones J."/>
            <person name="Saddler G."/>
            <person name="Walunas T."/>
            <person name="Zhukov A."/>
            <person name="Mikhailova N."/>
        </authorList>
    </citation>
    <scope>NUCLEOTIDE SEQUENCE [LARGE SCALE GENOMIC DNA]</scope>
    <source>
        <strain evidence="2 3">UW551</strain>
    </source>
</reference>
<evidence type="ECO:0000313" key="2">
    <source>
        <dbReference type="EMBL" id="EAP74148.1"/>
    </source>
</evidence>
<dbReference type="AlphaFoldDB" id="A0AB33VHC5"/>
<gene>
    <name evidence="2" type="ORF">RRSL_03863</name>
</gene>
<evidence type="ECO:0000256" key="1">
    <source>
        <dbReference type="SAM" id="MobiDB-lite"/>
    </source>
</evidence>
<evidence type="ECO:0008006" key="4">
    <source>
        <dbReference type="Google" id="ProtNLM"/>
    </source>
</evidence>
<dbReference type="Pfam" id="PF06041">
    <property type="entry name" value="DUF924"/>
    <property type="match status" value="1"/>
</dbReference>
<feature type="region of interest" description="Disordered" evidence="1">
    <location>
        <begin position="1"/>
        <end position="56"/>
    </location>
</feature>
<sequence length="246" mass="27348">MDALHGPGDAGPRHRRSPATAPDAGPLADRRLDAQRAALVRRPEPERNDNPETPMIGLPTADDVLAFWFGTAPIAAPRAAWFDKSDAFDAEVRARFLPLWEALCAGNADTWMDTPLEAIARIVVLDQFPRNMFRGAPRAFASDAAALHTARIVVAAGWDAELPTRFHRMFCYLPFEHSEVLAVQDESIRLFTRLRDREGDADSLVWAHKHRDIIARFGRFPHRNAVLGRAPTPEETVFLAQPGAAF</sequence>
<evidence type="ECO:0000313" key="3">
    <source>
        <dbReference type="Proteomes" id="UP000005933"/>
    </source>
</evidence>
<protein>
    <recommendedName>
        <fullName evidence="4">DUF924 domain-containing protein</fullName>
    </recommendedName>
</protein>
<dbReference type="SUPFAM" id="SSF48452">
    <property type="entry name" value="TPR-like"/>
    <property type="match status" value="1"/>
</dbReference>
<comment type="caution">
    <text evidence="2">The sequence shown here is derived from an EMBL/GenBank/DDBJ whole genome shotgun (WGS) entry which is preliminary data.</text>
</comment>